<dbReference type="PIRSF" id="PIRSF038471">
    <property type="entry name" value="MreC"/>
    <property type="match status" value="1"/>
</dbReference>
<dbReference type="PANTHER" id="PTHR34138">
    <property type="entry name" value="CELL SHAPE-DETERMINING PROTEIN MREC"/>
    <property type="match status" value="1"/>
</dbReference>
<dbReference type="NCBIfam" id="TIGR00219">
    <property type="entry name" value="mreC"/>
    <property type="match status" value="1"/>
</dbReference>
<dbReference type="Gene3D" id="2.40.10.340">
    <property type="entry name" value="Rod shape-determining protein MreC, domain 1"/>
    <property type="match status" value="1"/>
</dbReference>
<dbReference type="GO" id="GO:0005886">
    <property type="term" value="C:plasma membrane"/>
    <property type="evidence" value="ECO:0007669"/>
    <property type="project" value="TreeGrafter"/>
</dbReference>
<keyword evidence="6" id="KW-0175">Coiled coil</keyword>
<dbReference type="Gene3D" id="2.40.10.350">
    <property type="entry name" value="Rod shape-determining protein MreC, domain 2"/>
    <property type="match status" value="1"/>
</dbReference>
<keyword evidence="3 5" id="KW-0133">Cell shape</keyword>
<dbReference type="InterPro" id="IPR055342">
    <property type="entry name" value="MreC_beta-barrel_core"/>
</dbReference>
<evidence type="ECO:0000256" key="6">
    <source>
        <dbReference type="SAM" id="Coils"/>
    </source>
</evidence>
<protein>
    <recommendedName>
        <fullName evidence="2 5">Cell shape-determining protein MreC</fullName>
    </recommendedName>
    <alternativeName>
        <fullName evidence="4 5">Cell shape protein MreC</fullName>
    </alternativeName>
</protein>
<evidence type="ECO:0000256" key="1">
    <source>
        <dbReference type="ARBA" id="ARBA00009369"/>
    </source>
</evidence>
<dbReference type="RefSeq" id="WP_075858115.1">
    <property type="nucleotide sequence ID" value="NZ_BDJK01000003.1"/>
</dbReference>
<dbReference type="STRING" id="870242.cpu_01790"/>
<dbReference type="InterPro" id="IPR042175">
    <property type="entry name" value="Cell/Rod_MreC_2"/>
</dbReference>
<evidence type="ECO:0000313" key="9">
    <source>
        <dbReference type="Proteomes" id="UP000187485"/>
    </source>
</evidence>
<organism evidence="8 9">
    <name type="scientific">Carboxydothermus pertinax</name>
    <dbReference type="NCBI Taxonomy" id="870242"/>
    <lineage>
        <taxon>Bacteria</taxon>
        <taxon>Bacillati</taxon>
        <taxon>Bacillota</taxon>
        <taxon>Clostridia</taxon>
        <taxon>Thermoanaerobacterales</taxon>
        <taxon>Thermoanaerobacteraceae</taxon>
        <taxon>Carboxydothermus</taxon>
    </lineage>
</organism>
<accession>A0A1L8CS78</accession>
<evidence type="ECO:0000256" key="2">
    <source>
        <dbReference type="ARBA" id="ARBA00013855"/>
    </source>
</evidence>
<dbReference type="InterPro" id="IPR007221">
    <property type="entry name" value="MreC"/>
</dbReference>
<reference evidence="9" key="1">
    <citation type="submission" date="2016-12" db="EMBL/GenBank/DDBJ databases">
        <title>Draft Genome Sequences od Carboxydothermus pertinax and islandicus, Hydrogenogenic Carboxydotrophic Bacteria.</title>
        <authorList>
            <person name="Fukuyama Y."/>
            <person name="Ohmae K."/>
            <person name="Yoneda Y."/>
            <person name="Yoshida T."/>
            <person name="Sako Y."/>
        </authorList>
    </citation>
    <scope>NUCLEOTIDE SEQUENCE [LARGE SCALE GENOMIC DNA]</scope>
    <source>
        <strain evidence="9">Ug1</strain>
    </source>
</reference>
<dbReference type="AlphaFoldDB" id="A0A1L8CS78"/>
<dbReference type="GO" id="GO:0008360">
    <property type="term" value="P:regulation of cell shape"/>
    <property type="evidence" value="ECO:0007669"/>
    <property type="project" value="UniProtKB-KW"/>
</dbReference>
<comment type="similarity">
    <text evidence="1 5">Belongs to the MreC family.</text>
</comment>
<dbReference type="EMBL" id="BDJK01000003">
    <property type="protein sequence ID" value="GAV21669.1"/>
    <property type="molecule type" value="Genomic_DNA"/>
</dbReference>
<keyword evidence="9" id="KW-1185">Reference proteome</keyword>
<name>A0A1L8CS78_9THEO</name>
<dbReference type="PANTHER" id="PTHR34138:SF1">
    <property type="entry name" value="CELL SHAPE-DETERMINING PROTEIN MREC"/>
    <property type="match status" value="1"/>
</dbReference>
<sequence length="273" mass="30513">MAKRYWGKTLLIGVLLMVLLLSLARYTSQELPIFSTVKSGLKDLTYPVARAVSFLWESAGNLTLFFKDINELRREKEQLLQENSTLKFELNNLKEVERENRRLRAMLGYSQENPKFDLVLAKIIAREPDNWYKSFTVNQGKRAGVARDMPVLDQNGLIGRVMNVAALNAEVLLITDPRSSVAAVTYDGRVPGIIKGTALSSELIMDNIPLNLEVRTGEKVLTSGQGGVFPAGIPIGYIVSVAKDPSGLVQVAKVRPYVDYDRLEEVFILKGRR</sequence>
<evidence type="ECO:0000313" key="8">
    <source>
        <dbReference type="EMBL" id="GAV21669.1"/>
    </source>
</evidence>
<dbReference type="OrthoDB" id="9792313at2"/>
<dbReference type="Proteomes" id="UP000187485">
    <property type="component" value="Unassembled WGS sequence"/>
</dbReference>
<feature type="coiled-coil region" evidence="6">
    <location>
        <begin position="62"/>
        <end position="113"/>
    </location>
</feature>
<dbReference type="InterPro" id="IPR042177">
    <property type="entry name" value="Cell/Rod_1"/>
</dbReference>
<dbReference type="Pfam" id="PF04085">
    <property type="entry name" value="MreC"/>
    <property type="match status" value="1"/>
</dbReference>
<gene>
    <name evidence="8" type="ORF">cpu_01790</name>
</gene>
<feature type="domain" description="Rod shape-determining protein MreC beta-barrel core" evidence="7">
    <location>
        <begin position="123"/>
        <end position="270"/>
    </location>
</feature>
<proteinExistence type="inferred from homology"/>
<evidence type="ECO:0000256" key="3">
    <source>
        <dbReference type="ARBA" id="ARBA00022960"/>
    </source>
</evidence>
<evidence type="ECO:0000256" key="4">
    <source>
        <dbReference type="ARBA" id="ARBA00032089"/>
    </source>
</evidence>
<comment type="caution">
    <text evidence="8">The sequence shown here is derived from an EMBL/GenBank/DDBJ whole genome shotgun (WGS) entry which is preliminary data.</text>
</comment>
<evidence type="ECO:0000256" key="5">
    <source>
        <dbReference type="PIRNR" id="PIRNR038471"/>
    </source>
</evidence>
<evidence type="ECO:0000259" key="7">
    <source>
        <dbReference type="Pfam" id="PF04085"/>
    </source>
</evidence>
<comment type="function">
    <text evidence="5">Involved in formation and maintenance of cell shape.</text>
</comment>